<dbReference type="Proteomes" id="UP001500782">
    <property type="component" value="Unassembled WGS sequence"/>
</dbReference>
<dbReference type="RefSeq" id="WP_343803207.1">
    <property type="nucleotide sequence ID" value="NZ_BAAADJ010000063.1"/>
</dbReference>
<name>A0ABN0WS43_9BACI</name>
<sequence>MANQDITAKVEDIFKTTCGSWDNCNQSNIVVFLSQCYDQGIDPQFCVNWLDEHSNHISQWSEFSHTAQEWVNEHTASGSPIGTTENQEG</sequence>
<comment type="caution">
    <text evidence="1">The sequence shown here is derived from an EMBL/GenBank/DDBJ whole genome shotgun (WGS) entry which is preliminary data.</text>
</comment>
<proteinExistence type="predicted"/>
<organism evidence="1 2">
    <name type="scientific">Bacillus carboniphilus</name>
    <dbReference type="NCBI Taxonomy" id="86663"/>
    <lineage>
        <taxon>Bacteria</taxon>
        <taxon>Bacillati</taxon>
        <taxon>Bacillota</taxon>
        <taxon>Bacilli</taxon>
        <taxon>Bacillales</taxon>
        <taxon>Bacillaceae</taxon>
        <taxon>Bacillus</taxon>
    </lineage>
</organism>
<evidence type="ECO:0000313" key="2">
    <source>
        <dbReference type="Proteomes" id="UP001500782"/>
    </source>
</evidence>
<evidence type="ECO:0000313" key="1">
    <source>
        <dbReference type="EMBL" id="GAA0345340.1"/>
    </source>
</evidence>
<dbReference type="EMBL" id="BAAADJ010000063">
    <property type="protein sequence ID" value="GAA0345340.1"/>
    <property type="molecule type" value="Genomic_DNA"/>
</dbReference>
<protein>
    <submittedName>
        <fullName evidence="1">Uncharacterized protein</fullName>
    </submittedName>
</protein>
<reference evidence="1 2" key="1">
    <citation type="journal article" date="2019" name="Int. J. Syst. Evol. Microbiol.">
        <title>The Global Catalogue of Microorganisms (GCM) 10K type strain sequencing project: providing services to taxonomists for standard genome sequencing and annotation.</title>
        <authorList>
            <consortium name="The Broad Institute Genomics Platform"/>
            <consortium name="The Broad Institute Genome Sequencing Center for Infectious Disease"/>
            <person name="Wu L."/>
            <person name="Ma J."/>
        </authorList>
    </citation>
    <scope>NUCLEOTIDE SEQUENCE [LARGE SCALE GENOMIC DNA]</scope>
    <source>
        <strain evidence="1 2">JCM 9731</strain>
    </source>
</reference>
<keyword evidence="2" id="KW-1185">Reference proteome</keyword>
<gene>
    <name evidence="1" type="ORF">GCM10008967_39710</name>
</gene>
<accession>A0ABN0WS43</accession>